<organism evidence="1">
    <name type="scientific">marine sediment metagenome</name>
    <dbReference type="NCBI Taxonomy" id="412755"/>
    <lineage>
        <taxon>unclassified sequences</taxon>
        <taxon>metagenomes</taxon>
        <taxon>ecological metagenomes</taxon>
    </lineage>
</organism>
<evidence type="ECO:0000313" key="1">
    <source>
        <dbReference type="EMBL" id="GAI13454.1"/>
    </source>
</evidence>
<dbReference type="AlphaFoldDB" id="X1N4E1"/>
<dbReference type="EMBL" id="BARV01010530">
    <property type="protein sequence ID" value="GAI13454.1"/>
    <property type="molecule type" value="Genomic_DNA"/>
</dbReference>
<sequence length="50" mass="6099">MLPGNKFDGREDFLSIEKMSNFPEILGFRLDFDNRFYPDSWHFTTSFREF</sequence>
<name>X1N4E1_9ZZZZ</name>
<protein>
    <submittedName>
        <fullName evidence="1">Uncharacterized protein</fullName>
    </submittedName>
</protein>
<reference evidence="1" key="1">
    <citation type="journal article" date="2014" name="Front. Microbiol.">
        <title>High frequency of phylogenetically diverse reductive dehalogenase-homologous genes in deep subseafloor sedimentary metagenomes.</title>
        <authorList>
            <person name="Kawai M."/>
            <person name="Futagami T."/>
            <person name="Toyoda A."/>
            <person name="Takaki Y."/>
            <person name="Nishi S."/>
            <person name="Hori S."/>
            <person name="Arai W."/>
            <person name="Tsubouchi T."/>
            <person name="Morono Y."/>
            <person name="Uchiyama I."/>
            <person name="Ito T."/>
            <person name="Fujiyama A."/>
            <person name="Inagaki F."/>
            <person name="Takami H."/>
        </authorList>
    </citation>
    <scope>NUCLEOTIDE SEQUENCE</scope>
    <source>
        <strain evidence="1">Expedition CK06-06</strain>
    </source>
</reference>
<comment type="caution">
    <text evidence="1">The sequence shown here is derived from an EMBL/GenBank/DDBJ whole genome shotgun (WGS) entry which is preliminary data.</text>
</comment>
<proteinExistence type="predicted"/>
<accession>X1N4E1</accession>
<gene>
    <name evidence="1" type="ORF">S06H3_20351</name>
</gene>